<dbReference type="GO" id="GO:0032259">
    <property type="term" value="P:methylation"/>
    <property type="evidence" value="ECO:0007669"/>
    <property type="project" value="UniProtKB-KW"/>
</dbReference>
<dbReference type="EMBL" id="KB445571">
    <property type="protein sequence ID" value="EMD94549.1"/>
    <property type="molecule type" value="Genomic_DNA"/>
</dbReference>
<evidence type="ECO:0000313" key="7">
    <source>
        <dbReference type="EMBL" id="EMD94549.1"/>
    </source>
</evidence>
<dbReference type="OrthoDB" id="186626at2759"/>
<dbReference type="GO" id="GO:0008171">
    <property type="term" value="F:O-methyltransferase activity"/>
    <property type="evidence" value="ECO:0007669"/>
    <property type="project" value="InterPro"/>
</dbReference>
<keyword evidence="3" id="KW-0808">Transferase</keyword>
<dbReference type="Proteomes" id="UP000016936">
    <property type="component" value="Unassembled WGS sequence"/>
</dbReference>
<dbReference type="PANTHER" id="PTHR43836">
    <property type="entry name" value="CATECHOL O-METHYLTRANSFERASE 1-RELATED"/>
    <property type="match status" value="1"/>
</dbReference>
<dbReference type="Pfam" id="PF01596">
    <property type="entry name" value="Methyltransf_3"/>
    <property type="match status" value="1"/>
</dbReference>
<dbReference type="GO" id="GO:0006584">
    <property type="term" value="P:catecholamine metabolic process"/>
    <property type="evidence" value="ECO:0007669"/>
    <property type="project" value="UniProtKB-KW"/>
</dbReference>
<dbReference type="STRING" id="701091.M2U7Q5"/>
<dbReference type="SUPFAM" id="SSF53335">
    <property type="entry name" value="S-adenosyl-L-methionine-dependent methyltransferases"/>
    <property type="match status" value="1"/>
</dbReference>
<dbReference type="Gene3D" id="3.40.50.150">
    <property type="entry name" value="Vaccinia Virus protein VP39"/>
    <property type="match status" value="1"/>
</dbReference>
<evidence type="ECO:0000256" key="1">
    <source>
        <dbReference type="ARBA" id="ARBA00012880"/>
    </source>
</evidence>
<dbReference type="InterPro" id="IPR029063">
    <property type="entry name" value="SAM-dependent_MTases_sf"/>
</dbReference>
<organism evidence="7 8">
    <name type="scientific">Cochliobolus heterostrophus (strain C5 / ATCC 48332 / race O)</name>
    <name type="common">Southern corn leaf blight fungus</name>
    <name type="synonym">Bipolaris maydis</name>
    <dbReference type="NCBI Taxonomy" id="701091"/>
    <lineage>
        <taxon>Eukaryota</taxon>
        <taxon>Fungi</taxon>
        <taxon>Dikarya</taxon>
        <taxon>Ascomycota</taxon>
        <taxon>Pezizomycotina</taxon>
        <taxon>Dothideomycetes</taxon>
        <taxon>Pleosporomycetidae</taxon>
        <taxon>Pleosporales</taxon>
        <taxon>Pleosporineae</taxon>
        <taxon>Pleosporaceae</taxon>
        <taxon>Bipolaris</taxon>
    </lineage>
</organism>
<evidence type="ECO:0000313" key="8">
    <source>
        <dbReference type="Proteomes" id="UP000016936"/>
    </source>
</evidence>
<reference evidence="7 8" key="1">
    <citation type="journal article" date="2012" name="PLoS Pathog.">
        <title>Diverse lifestyles and strategies of plant pathogenesis encoded in the genomes of eighteen Dothideomycetes fungi.</title>
        <authorList>
            <person name="Ohm R.A."/>
            <person name="Feau N."/>
            <person name="Henrissat B."/>
            <person name="Schoch C.L."/>
            <person name="Horwitz B.A."/>
            <person name="Barry K.W."/>
            <person name="Condon B.J."/>
            <person name="Copeland A.C."/>
            <person name="Dhillon B."/>
            <person name="Glaser F."/>
            <person name="Hesse C.N."/>
            <person name="Kosti I."/>
            <person name="LaButti K."/>
            <person name="Lindquist E.A."/>
            <person name="Lucas S."/>
            <person name="Salamov A.A."/>
            <person name="Bradshaw R.E."/>
            <person name="Ciuffetti L."/>
            <person name="Hamelin R.C."/>
            <person name="Kema G.H.J."/>
            <person name="Lawrence C."/>
            <person name="Scott J.A."/>
            <person name="Spatafora J.W."/>
            <person name="Turgeon B.G."/>
            <person name="de Wit P.J.G.M."/>
            <person name="Zhong S."/>
            <person name="Goodwin S.B."/>
            <person name="Grigoriev I.V."/>
        </authorList>
    </citation>
    <scope>NUCLEOTIDE SEQUENCE [LARGE SCALE GENOMIC DNA]</scope>
    <source>
        <strain evidence="8">C5 / ATCC 48332 / race O</strain>
    </source>
</reference>
<dbReference type="AlphaFoldDB" id="M2U7Q5"/>
<dbReference type="InterPro" id="IPR002935">
    <property type="entry name" value="SAM_O-MeTrfase"/>
</dbReference>
<evidence type="ECO:0000256" key="6">
    <source>
        <dbReference type="ARBA" id="ARBA00023453"/>
    </source>
</evidence>
<dbReference type="EC" id="2.1.1.6" evidence="1"/>
<feature type="non-terminal residue" evidence="7">
    <location>
        <position position="290"/>
    </location>
</feature>
<gene>
    <name evidence="7" type="ORF">COCHEDRAFT_1128111</name>
</gene>
<dbReference type="PANTHER" id="PTHR43836:SF2">
    <property type="entry name" value="CATECHOL O-METHYLTRANSFERASE 1-RELATED"/>
    <property type="match status" value="1"/>
</dbReference>
<dbReference type="PROSITE" id="PS51682">
    <property type="entry name" value="SAM_OMT_I"/>
    <property type="match status" value="1"/>
</dbReference>
<protein>
    <recommendedName>
        <fullName evidence="1">catechol O-methyltransferase</fullName>
        <ecNumber evidence="1">2.1.1.6</ecNumber>
    </recommendedName>
</protein>
<dbReference type="eggNOG" id="KOG1663">
    <property type="taxonomic scope" value="Eukaryota"/>
</dbReference>
<name>M2U7Q5_COCH5</name>
<comment type="similarity">
    <text evidence="6">Belongs to the class I-like SAM-binding methyltransferase superfamily. Cation-dependent O-methyltransferase family.</text>
</comment>
<proteinExistence type="inferred from homology"/>
<evidence type="ECO:0000256" key="5">
    <source>
        <dbReference type="ARBA" id="ARBA00022939"/>
    </source>
</evidence>
<dbReference type="OMA" id="FMLLDHW"/>
<keyword evidence="8" id="KW-1185">Reference proteome</keyword>
<keyword evidence="4" id="KW-0949">S-adenosyl-L-methionine</keyword>
<keyword evidence="2" id="KW-0489">Methyltransferase</keyword>
<evidence type="ECO:0000256" key="3">
    <source>
        <dbReference type="ARBA" id="ARBA00022679"/>
    </source>
</evidence>
<accession>M2U7Q5</accession>
<dbReference type="HOGENOM" id="CLU_050461_4_0_1"/>
<keyword evidence="5" id="KW-0128">Catecholamine metabolism</keyword>
<sequence length="290" mass="30873">MATVLPSNTATPVGGTSKYFDTDALVDGSAPKVANSAGFFNAAVAANHNQGAEELALLKYVYSRPDLEQIRGNPDAVCNAIDDFAATIPRGLMTIGAEKREFITNLLTAAEPAPTLFLEFGSYVGYSAICLASAMVARAGAGQRVRYVSFEKNPIIAAVAASLADLAGLRDVVTIHVGSASESLARLVKEGTVPKSSVDFMLLDHWKDFYISDLQLCEKLSLLKSGTVVLADNIVFPGAPEYLAYVQAGKAEASLDGFSYATKTADFILPFGGPASYRIHRLFCYLAILR</sequence>
<evidence type="ECO:0000256" key="4">
    <source>
        <dbReference type="ARBA" id="ARBA00022691"/>
    </source>
</evidence>
<reference evidence="8" key="2">
    <citation type="journal article" date="2013" name="PLoS Genet.">
        <title>Comparative genome structure, secondary metabolite, and effector coding capacity across Cochliobolus pathogens.</title>
        <authorList>
            <person name="Condon B.J."/>
            <person name="Leng Y."/>
            <person name="Wu D."/>
            <person name="Bushley K.E."/>
            <person name="Ohm R.A."/>
            <person name="Otillar R."/>
            <person name="Martin J."/>
            <person name="Schackwitz W."/>
            <person name="Grimwood J."/>
            <person name="MohdZainudin N."/>
            <person name="Xue C."/>
            <person name="Wang R."/>
            <person name="Manning V.A."/>
            <person name="Dhillon B."/>
            <person name="Tu Z.J."/>
            <person name="Steffenson B.J."/>
            <person name="Salamov A."/>
            <person name="Sun H."/>
            <person name="Lowry S."/>
            <person name="LaButti K."/>
            <person name="Han J."/>
            <person name="Copeland A."/>
            <person name="Lindquist E."/>
            <person name="Barry K."/>
            <person name="Schmutz J."/>
            <person name="Baker S.E."/>
            <person name="Ciuffetti L.M."/>
            <person name="Grigoriev I.V."/>
            <person name="Zhong S."/>
            <person name="Turgeon B.G."/>
        </authorList>
    </citation>
    <scope>NUCLEOTIDE SEQUENCE [LARGE SCALE GENOMIC DNA]</scope>
    <source>
        <strain evidence="8">C5 / ATCC 48332 / race O</strain>
    </source>
</reference>
<evidence type="ECO:0000256" key="2">
    <source>
        <dbReference type="ARBA" id="ARBA00022603"/>
    </source>
</evidence>